<dbReference type="SUPFAM" id="SSF48403">
    <property type="entry name" value="Ankyrin repeat"/>
    <property type="match status" value="1"/>
</dbReference>
<organism evidence="2 3">
    <name type="scientific">Phytophthora lilii</name>
    <dbReference type="NCBI Taxonomy" id="2077276"/>
    <lineage>
        <taxon>Eukaryota</taxon>
        <taxon>Sar</taxon>
        <taxon>Stramenopiles</taxon>
        <taxon>Oomycota</taxon>
        <taxon>Peronosporomycetes</taxon>
        <taxon>Peronosporales</taxon>
        <taxon>Peronosporaceae</taxon>
        <taxon>Phytophthora</taxon>
    </lineage>
</organism>
<keyword evidence="1" id="KW-0040">ANK repeat</keyword>
<protein>
    <submittedName>
        <fullName evidence="2">Unnamed protein product</fullName>
    </submittedName>
</protein>
<sequence>MELLADLDSTNRNLTARTLAGNSPTHYAAQYGSIRVLEILLQRLTLLSDEANPLNATNDAGVTSLYLAGSRDTTINGVNERDAIVQLLLEHNARLFLRGGVAVFSESASIASVTMHERVRRCLAQWMAEVNGPSQEAEDDDHNHDHQAGAQTSDVLLTELCAEWMASVPSHPFLSTPKRSSNWADISALLLVVISAGYAHDFVPLLLELPLLRTSMPFFLARLERFARFSRDHLLLLQLHAELSEGVLENTNVVVTPC</sequence>
<dbReference type="PROSITE" id="PS50297">
    <property type="entry name" value="ANK_REP_REGION"/>
    <property type="match status" value="1"/>
</dbReference>
<proteinExistence type="predicted"/>
<dbReference type="PROSITE" id="PS50088">
    <property type="entry name" value="ANK_REPEAT"/>
    <property type="match status" value="1"/>
</dbReference>
<accession>A0A9W6X824</accession>
<evidence type="ECO:0000313" key="3">
    <source>
        <dbReference type="Proteomes" id="UP001165083"/>
    </source>
</evidence>
<keyword evidence="3" id="KW-1185">Reference proteome</keyword>
<name>A0A9W6X824_9STRA</name>
<feature type="repeat" description="ANK" evidence="1">
    <location>
        <begin position="20"/>
        <end position="43"/>
    </location>
</feature>
<dbReference type="EMBL" id="BSXW01001067">
    <property type="protein sequence ID" value="GMF33336.1"/>
    <property type="molecule type" value="Genomic_DNA"/>
</dbReference>
<comment type="caution">
    <text evidence="2">The sequence shown here is derived from an EMBL/GenBank/DDBJ whole genome shotgun (WGS) entry which is preliminary data.</text>
</comment>
<dbReference type="InterPro" id="IPR036770">
    <property type="entry name" value="Ankyrin_rpt-contain_sf"/>
</dbReference>
<dbReference type="Pfam" id="PF00023">
    <property type="entry name" value="Ank"/>
    <property type="match status" value="1"/>
</dbReference>
<evidence type="ECO:0000256" key="1">
    <source>
        <dbReference type="PROSITE-ProRule" id="PRU00023"/>
    </source>
</evidence>
<dbReference type="InterPro" id="IPR002110">
    <property type="entry name" value="Ankyrin_rpt"/>
</dbReference>
<dbReference type="Gene3D" id="1.25.40.20">
    <property type="entry name" value="Ankyrin repeat-containing domain"/>
    <property type="match status" value="1"/>
</dbReference>
<dbReference type="Proteomes" id="UP001165083">
    <property type="component" value="Unassembled WGS sequence"/>
</dbReference>
<dbReference type="OrthoDB" id="9995210at2759"/>
<dbReference type="AlphaFoldDB" id="A0A9W6X824"/>
<reference evidence="2" key="1">
    <citation type="submission" date="2023-04" db="EMBL/GenBank/DDBJ databases">
        <title>Phytophthora lilii NBRC 32176.</title>
        <authorList>
            <person name="Ichikawa N."/>
            <person name="Sato H."/>
            <person name="Tonouchi N."/>
        </authorList>
    </citation>
    <scope>NUCLEOTIDE SEQUENCE</scope>
    <source>
        <strain evidence="2">NBRC 32176</strain>
    </source>
</reference>
<evidence type="ECO:0000313" key="2">
    <source>
        <dbReference type="EMBL" id="GMF33336.1"/>
    </source>
</evidence>
<gene>
    <name evidence="2" type="ORF">Plil01_001420200</name>
</gene>